<feature type="region of interest" description="Disordered" evidence="1">
    <location>
        <begin position="98"/>
        <end position="120"/>
    </location>
</feature>
<dbReference type="WBParaSite" id="TMUE_3000014641.1">
    <property type="protein sequence ID" value="TMUE_3000014641.1"/>
    <property type="gene ID" value="WBGene00302281"/>
</dbReference>
<proteinExistence type="predicted"/>
<feature type="compositionally biased region" description="Basic and acidic residues" evidence="1">
    <location>
        <begin position="107"/>
        <end position="120"/>
    </location>
</feature>
<evidence type="ECO:0000313" key="3">
    <source>
        <dbReference type="WBParaSite" id="TMUE_3000014641.1"/>
    </source>
</evidence>
<reference evidence="3" key="1">
    <citation type="submission" date="2019-12" db="UniProtKB">
        <authorList>
            <consortium name="WormBaseParasite"/>
        </authorList>
    </citation>
    <scope>IDENTIFICATION</scope>
</reference>
<keyword evidence="2" id="KW-1185">Reference proteome</keyword>
<evidence type="ECO:0000313" key="2">
    <source>
        <dbReference type="Proteomes" id="UP000046395"/>
    </source>
</evidence>
<organism evidence="2 3">
    <name type="scientific">Trichuris muris</name>
    <name type="common">Mouse whipworm</name>
    <dbReference type="NCBI Taxonomy" id="70415"/>
    <lineage>
        <taxon>Eukaryota</taxon>
        <taxon>Metazoa</taxon>
        <taxon>Ecdysozoa</taxon>
        <taxon>Nematoda</taxon>
        <taxon>Enoplea</taxon>
        <taxon>Dorylaimia</taxon>
        <taxon>Trichinellida</taxon>
        <taxon>Trichuridae</taxon>
        <taxon>Trichuris</taxon>
    </lineage>
</organism>
<accession>A0A5S6R4X5</accession>
<evidence type="ECO:0000256" key="1">
    <source>
        <dbReference type="SAM" id="MobiDB-lite"/>
    </source>
</evidence>
<sequence length="120" mass="13314">MVHSTQQQAYSLAFGLLERNSLRKFNICPVDWRSKQASQEVAKAGMTSTTGRRPVQDDPERVHFFSKGSDLEVTAADSFIANGQADLSRRPVRLKGLQGQSVTVMRPKGEQPKDGRLQPS</sequence>
<feature type="region of interest" description="Disordered" evidence="1">
    <location>
        <begin position="39"/>
        <end position="58"/>
    </location>
</feature>
<dbReference type="AlphaFoldDB" id="A0A5S6R4X5"/>
<protein>
    <submittedName>
        <fullName evidence="3">Uncharacterized protein</fullName>
    </submittedName>
</protein>
<name>A0A5S6R4X5_TRIMR</name>
<dbReference type="Proteomes" id="UP000046395">
    <property type="component" value="Unassembled WGS sequence"/>
</dbReference>